<dbReference type="RefSeq" id="WP_357534326.1">
    <property type="nucleotide sequence ID" value="NZ_JBCGDC010000110.1"/>
</dbReference>
<keyword evidence="4" id="KW-1185">Reference proteome</keyword>
<protein>
    <recommendedName>
        <fullName evidence="5">Secreted protein</fullName>
    </recommendedName>
</protein>
<feature type="compositionally biased region" description="Polar residues" evidence="1">
    <location>
        <begin position="70"/>
        <end position="81"/>
    </location>
</feature>
<comment type="caution">
    <text evidence="3">The sequence shown here is derived from an EMBL/GenBank/DDBJ whole genome shotgun (WGS) entry which is preliminary data.</text>
</comment>
<evidence type="ECO:0000256" key="1">
    <source>
        <dbReference type="SAM" id="MobiDB-lite"/>
    </source>
</evidence>
<reference evidence="3 4" key="1">
    <citation type="submission" date="2024-04" db="EMBL/GenBank/DDBJ databases">
        <title>Polymorphospora sp. isolated from Baiyangdian Lake in Xiong'an New Area.</title>
        <authorList>
            <person name="Zhang X."/>
            <person name="Liu J."/>
        </authorList>
    </citation>
    <scope>NUCLEOTIDE SEQUENCE [LARGE SCALE GENOMIC DNA]</scope>
    <source>
        <strain evidence="3 4">2-325</strain>
    </source>
</reference>
<organism evidence="3 4">
    <name type="scientific">Polymorphospora lycopeni</name>
    <dbReference type="NCBI Taxonomy" id="3140240"/>
    <lineage>
        <taxon>Bacteria</taxon>
        <taxon>Bacillati</taxon>
        <taxon>Actinomycetota</taxon>
        <taxon>Actinomycetes</taxon>
        <taxon>Micromonosporales</taxon>
        <taxon>Micromonosporaceae</taxon>
        <taxon>Polymorphospora</taxon>
    </lineage>
</organism>
<evidence type="ECO:0000256" key="2">
    <source>
        <dbReference type="SAM" id="SignalP"/>
    </source>
</evidence>
<keyword evidence="2" id="KW-0732">Signal</keyword>
<gene>
    <name evidence="3" type="ORF">AAFH96_27695</name>
</gene>
<feature type="chain" id="PRO_5046083460" description="Secreted protein" evidence="2">
    <location>
        <begin position="25"/>
        <end position="81"/>
    </location>
</feature>
<dbReference type="Proteomes" id="UP001582793">
    <property type="component" value="Unassembled WGS sequence"/>
</dbReference>
<proteinExistence type="predicted"/>
<name>A0ABV5CY89_9ACTN</name>
<dbReference type="PROSITE" id="PS51257">
    <property type="entry name" value="PROKAR_LIPOPROTEIN"/>
    <property type="match status" value="1"/>
</dbReference>
<dbReference type="EMBL" id="JBCGDC010000110">
    <property type="protein sequence ID" value="MFB6396855.1"/>
    <property type="molecule type" value="Genomic_DNA"/>
</dbReference>
<feature type="region of interest" description="Disordered" evidence="1">
    <location>
        <begin position="47"/>
        <end position="81"/>
    </location>
</feature>
<sequence length="81" mass="8389">MSLRRRFAAALLGVAVAASLVGCADDSEVVTFTDEHGRVCTALVVDDGSDGDREPTALDCEYPPAGRTPGATTQQPLPGKD</sequence>
<evidence type="ECO:0008006" key="5">
    <source>
        <dbReference type="Google" id="ProtNLM"/>
    </source>
</evidence>
<accession>A0ABV5CY89</accession>
<evidence type="ECO:0000313" key="3">
    <source>
        <dbReference type="EMBL" id="MFB6396855.1"/>
    </source>
</evidence>
<evidence type="ECO:0000313" key="4">
    <source>
        <dbReference type="Proteomes" id="UP001582793"/>
    </source>
</evidence>
<feature type="signal peptide" evidence="2">
    <location>
        <begin position="1"/>
        <end position="24"/>
    </location>
</feature>